<comment type="caution">
    <text evidence="1">The sequence shown here is derived from an EMBL/GenBank/DDBJ whole genome shotgun (WGS) entry which is preliminary data.</text>
</comment>
<gene>
    <name evidence="1" type="ORF">PACLA_8A009142</name>
</gene>
<dbReference type="AlphaFoldDB" id="A0A6S7K6W4"/>
<feature type="non-terminal residue" evidence="1">
    <location>
        <position position="1"/>
    </location>
</feature>
<evidence type="ECO:0000313" key="2">
    <source>
        <dbReference type="Proteomes" id="UP001152795"/>
    </source>
</evidence>
<dbReference type="EMBL" id="CACRXK020026655">
    <property type="protein sequence ID" value="CAB4040337.1"/>
    <property type="molecule type" value="Genomic_DNA"/>
</dbReference>
<proteinExistence type="predicted"/>
<protein>
    <submittedName>
        <fullName evidence="1">Uncharacterized protein</fullName>
    </submittedName>
</protein>
<sequence>YAVPGILSIVAGATRHGVVMGFALFFNIIAVIISTVASIVLIIIIAAVNEFVGDYETNCTD</sequence>
<reference evidence="1" key="1">
    <citation type="submission" date="2020-04" db="EMBL/GenBank/DDBJ databases">
        <authorList>
            <person name="Alioto T."/>
            <person name="Alioto T."/>
            <person name="Gomez Garrido J."/>
        </authorList>
    </citation>
    <scope>NUCLEOTIDE SEQUENCE</scope>
    <source>
        <strain evidence="1">A484AB</strain>
    </source>
</reference>
<evidence type="ECO:0000313" key="1">
    <source>
        <dbReference type="EMBL" id="CAB4040337.1"/>
    </source>
</evidence>
<dbReference type="Proteomes" id="UP001152795">
    <property type="component" value="Unassembled WGS sequence"/>
</dbReference>
<name>A0A6S7K6W4_PARCT</name>
<accession>A0A6S7K6W4</accession>
<organism evidence="1 2">
    <name type="scientific">Paramuricea clavata</name>
    <name type="common">Red gorgonian</name>
    <name type="synonym">Violescent sea-whip</name>
    <dbReference type="NCBI Taxonomy" id="317549"/>
    <lineage>
        <taxon>Eukaryota</taxon>
        <taxon>Metazoa</taxon>
        <taxon>Cnidaria</taxon>
        <taxon>Anthozoa</taxon>
        <taxon>Octocorallia</taxon>
        <taxon>Malacalcyonacea</taxon>
        <taxon>Plexauridae</taxon>
        <taxon>Paramuricea</taxon>
    </lineage>
</organism>
<keyword evidence="2" id="KW-1185">Reference proteome</keyword>
<feature type="non-terminal residue" evidence="1">
    <location>
        <position position="61"/>
    </location>
</feature>